<dbReference type="Proteomes" id="UP000237347">
    <property type="component" value="Unassembled WGS sequence"/>
</dbReference>
<keyword evidence="4" id="KW-0472">Membrane</keyword>
<accession>A0AAW0L010</accession>
<comment type="subcellular location">
    <subcellularLocation>
        <location evidence="1">Cell membrane</location>
        <topology evidence="1">Multi-pass membrane protein</topology>
    </subcellularLocation>
</comment>
<organism evidence="5 6">
    <name type="scientific">Quercus suber</name>
    <name type="common">Cork oak</name>
    <dbReference type="NCBI Taxonomy" id="58331"/>
    <lineage>
        <taxon>Eukaryota</taxon>
        <taxon>Viridiplantae</taxon>
        <taxon>Streptophyta</taxon>
        <taxon>Embryophyta</taxon>
        <taxon>Tracheophyta</taxon>
        <taxon>Spermatophyta</taxon>
        <taxon>Magnoliopsida</taxon>
        <taxon>eudicotyledons</taxon>
        <taxon>Gunneridae</taxon>
        <taxon>Pentapetalae</taxon>
        <taxon>rosids</taxon>
        <taxon>fabids</taxon>
        <taxon>Fagales</taxon>
        <taxon>Fagaceae</taxon>
        <taxon>Quercus</taxon>
    </lineage>
</organism>
<dbReference type="AlphaFoldDB" id="A0AAW0L010"/>
<reference evidence="5 6" key="1">
    <citation type="journal article" date="2018" name="Sci. Data">
        <title>The draft genome sequence of cork oak.</title>
        <authorList>
            <person name="Ramos A.M."/>
            <person name="Usie A."/>
            <person name="Barbosa P."/>
            <person name="Barros P.M."/>
            <person name="Capote T."/>
            <person name="Chaves I."/>
            <person name="Simoes F."/>
            <person name="Abreu I."/>
            <person name="Carrasquinho I."/>
            <person name="Faro C."/>
            <person name="Guimaraes J.B."/>
            <person name="Mendonca D."/>
            <person name="Nobrega F."/>
            <person name="Rodrigues L."/>
            <person name="Saibo N.J.M."/>
            <person name="Varela M.C."/>
            <person name="Egas C."/>
            <person name="Matos J."/>
            <person name="Miguel C.M."/>
            <person name="Oliveira M.M."/>
            <person name="Ricardo C.P."/>
            <person name="Goncalves S."/>
        </authorList>
    </citation>
    <scope>NUCLEOTIDE SEQUENCE [LARGE SCALE GENOMIC DNA]</scope>
    <source>
        <strain evidence="6">cv. HL8</strain>
        <tissue evidence="5">Leaves</tissue>
    </source>
</reference>
<keyword evidence="3" id="KW-1003">Cell membrane</keyword>
<gene>
    <name evidence="5" type="ORF">CFP56_011169</name>
</gene>
<comment type="caution">
    <text evidence="5">The sequence shown here is derived from an EMBL/GenBank/DDBJ whole genome shotgun (WGS) entry which is preliminary data.</text>
</comment>
<dbReference type="EMBL" id="PKMF04000190">
    <property type="protein sequence ID" value="KAK7844184.1"/>
    <property type="molecule type" value="Genomic_DNA"/>
</dbReference>
<feature type="transmembrane region" description="Helical" evidence="4">
    <location>
        <begin position="180"/>
        <end position="198"/>
    </location>
</feature>
<dbReference type="PANTHER" id="PTHR45826">
    <property type="entry name" value="POLYAMINE TRANSPORTER PUT1"/>
    <property type="match status" value="1"/>
</dbReference>
<feature type="transmembrane region" description="Helical" evidence="4">
    <location>
        <begin position="96"/>
        <end position="114"/>
    </location>
</feature>
<evidence type="ECO:0000256" key="3">
    <source>
        <dbReference type="ARBA" id="ARBA00022475"/>
    </source>
</evidence>
<feature type="transmembrane region" description="Helical" evidence="4">
    <location>
        <begin position="120"/>
        <end position="139"/>
    </location>
</feature>
<name>A0AAW0L010_QUESU</name>
<evidence type="ECO:0000256" key="1">
    <source>
        <dbReference type="ARBA" id="ARBA00004651"/>
    </source>
</evidence>
<feature type="transmembrane region" description="Helical" evidence="4">
    <location>
        <begin position="30"/>
        <end position="50"/>
    </location>
</feature>
<keyword evidence="4" id="KW-1133">Transmembrane helix</keyword>
<dbReference type="InterPro" id="IPR044566">
    <property type="entry name" value="RMV1-like"/>
</dbReference>
<dbReference type="Gene3D" id="1.20.1740.10">
    <property type="entry name" value="Amino acid/polyamine transporter I"/>
    <property type="match status" value="1"/>
</dbReference>
<evidence type="ECO:0000256" key="2">
    <source>
        <dbReference type="ARBA" id="ARBA00022448"/>
    </source>
</evidence>
<keyword evidence="2" id="KW-0813">Transport</keyword>
<proteinExistence type="predicted"/>
<dbReference type="PANTHER" id="PTHR45826:SF18">
    <property type="entry name" value="NEUTRAL AMINO ACID TRANSPORTER"/>
    <property type="match status" value="1"/>
</dbReference>
<dbReference type="GO" id="GO:0005886">
    <property type="term" value="C:plasma membrane"/>
    <property type="evidence" value="ECO:0007669"/>
    <property type="project" value="UniProtKB-SubCell"/>
</dbReference>
<evidence type="ECO:0000313" key="6">
    <source>
        <dbReference type="Proteomes" id="UP000237347"/>
    </source>
</evidence>
<sequence length="223" mass="25142">MIVKAFSNFWDNASTLAGEVEQPQKTFPKALFSAGLLTCLAYLIPLLAAIGATRSRRLVLSVTGFEQLCIPTSRNVKYRILPQIFGVRSPWFNTPWVGILLSTSITLAVAYMSFVDIISSVNFLYSLGMLLEFASFLWLRRKLLTVKRPFVVPMGLPWLGIMCLIPSGFLLYVMAVATKTVYLVTTLLTLAGIARYFLMNFCKSKMWLEFNNAKEKLEDQDLN</sequence>
<keyword evidence="4" id="KW-0812">Transmembrane</keyword>
<evidence type="ECO:0000313" key="5">
    <source>
        <dbReference type="EMBL" id="KAK7844184.1"/>
    </source>
</evidence>
<evidence type="ECO:0000256" key="4">
    <source>
        <dbReference type="SAM" id="Phobius"/>
    </source>
</evidence>
<dbReference type="GO" id="GO:0022857">
    <property type="term" value="F:transmembrane transporter activity"/>
    <property type="evidence" value="ECO:0007669"/>
    <property type="project" value="InterPro"/>
</dbReference>
<feature type="transmembrane region" description="Helical" evidence="4">
    <location>
        <begin position="151"/>
        <end position="174"/>
    </location>
</feature>
<keyword evidence="6" id="KW-1185">Reference proteome</keyword>
<protein>
    <submittedName>
        <fullName evidence="5">Polyamine transporter</fullName>
    </submittedName>
</protein>